<dbReference type="OMA" id="WMESEIF"/>
<dbReference type="InterPro" id="IPR000477">
    <property type="entry name" value="RT_dom"/>
</dbReference>
<evidence type="ECO:0000256" key="1">
    <source>
        <dbReference type="ARBA" id="ARBA00012493"/>
    </source>
</evidence>
<dbReference type="GO" id="GO:0003964">
    <property type="term" value="F:RNA-directed DNA polymerase activity"/>
    <property type="evidence" value="ECO:0007669"/>
    <property type="project" value="UniProtKB-EC"/>
</dbReference>
<dbReference type="AlphaFoldDB" id="A0A8C0I724"/>
<dbReference type="Pfam" id="PF00078">
    <property type="entry name" value="RVT_1"/>
    <property type="match status" value="1"/>
</dbReference>
<dbReference type="SUPFAM" id="SSF56219">
    <property type="entry name" value="DNase I-like"/>
    <property type="match status" value="1"/>
</dbReference>
<organism evidence="3">
    <name type="scientific">Balaenoptera musculus</name>
    <name type="common">Blue whale</name>
    <dbReference type="NCBI Taxonomy" id="9771"/>
    <lineage>
        <taxon>Eukaryota</taxon>
        <taxon>Metazoa</taxon>
        <taxon>Chordata</taxon>
        <taxon>Craniata</taxon>
        <taxon>Vertebrata</taxon>
        <taxon>Euteleostomi</taxon>
        <taxon>Mammalia</taxon>
        <taxon>Eutheria</taxon>
        <taxon>Laurasiatheria</taxon>
        <taxon>Artiodactyla</taxon>
        <taxon>Whippomorpha</taxon>
        <taxon>Cetacea</taxon>
        <taxon>Mysticeti</taxon>
        <taxon>Balaenopteridae</taxon>
        <taxon>Balaenoptera</taxon>
    </lineage>
</organism>
<accession>A0A8C0I724</accession>
<feature type="domain" description="Reverse transcriptase" evidence="2">
    <location>
        <begin position="497"/>
        <end position="772"/>
    </location>
</feature>
<dbReference type="InterPro" id="IPR043502">
    <property type="entry name" value="DNA/RNA_pol_sf"/>
</dbReference>
<dbReference type="PROSITE" id="PS50878">
    <property type="entry name" value="RT_POL"/>
    <property type="match status" value="1"/>
</dbReference>
<dbReference type="Gene3D" id="3.60.10.10">
    <property type="entry name" value="Endonuclease/exonuclease/phosphatase"/>
    <property type="match status" value="1"/>
</dbReference>
<dbReference type="PANTHER" id="PTHR19446">
    <property type="entry name" value="REVERSE TRANSCRIPTASES"/>
    <property type="match status" value="1"/>
</dbReference>
<dbReference type="Ensembl" id="ENSBMST00010032798.1">
    <property type="protein sequence ID" value="ENSBMSP00010029790.1"/>
    <property type="gene ID" value="ENSBMSG00010021603.1"/>
</dbReference>
<dbReference type="GeneTree" id="ENSGT01150000286946"/>
<dbReference type="SUPFAM" id="SSF56672">
    <property type="entry name" value="DNA/RNA polymerases"/>
    <property type="match status" value="1"/>
</dbReference>
<evidence type="ECO:0000313" key="3">
    <source>
        <dbReference type="Ensembl" id="ENSBMSP00010029790.1"/>
    </source>
</evidence>
<reference evidence="3" key="1">
    <citation type="submission" date="2023-09" db="UniProtKB">
        <authorList>
            <consortium name="Ensembl"/>
        </authorList>
    </citation>
    <scope>IDENTIFICATION</scope>
</reference>
<name>A0A8C0I724_BALMU</name>
<dbReference type="CDD" id="cd09076">
    <property type="entry name" value="L1-EN"/>
    <property type="match status" value="1"/>
</dbReference>
<dbReference type="InterPro" id="IPR005135">
    <property type="entry name" value="Endo/exonuclease/phosphatase"/>
</dbReference>
<dbReference type="Pfam" id="PF03372">
    <property type="entry name" value="Exo_endo_phos"/>
    <property type="match status" value="1"/>
</dbReference>
<sequence length="843" mass="98051">MVIGTYISIITLNVNGLNAPTKRHRLAEWIQKQDPYICCLQDTHFRPRDTYRVKVRGWEKIFHANGDPNKAGVAILISDKIDFKIRNVTRDKEGHYIMIKGSIQEEHITIINIYAPNIGAPQYIRQLLTAIKEEIDRNTIIVGDFNTSLTPMDRSSKMKINKETEALNDTIDQIDLIDIYRTFHPKTADYTFFSSAHGTFSRIEHILGHKSSLSKFKKIEIISSIFSDHNAMRLEMNYRGKNVKKTNTWRLNNTLLNNQEITEEIKEEIKKYPETNDNENTMTQNLRDAAKAVLREKFIAIQAYLKKQEKSQLNNLNLHLKKLEKEEQTKPKVSRRKEIIKIRAEINEIETKKTIAKINKTKSWFFEKINKIDKPLARLIKKKRERTQINKIRNEKGEVTTDTAEIQGILRDYYKQHYANKMDSLEEMDKFLERYNLPRLNQEETENMNRPITSNEIETVIKNLPTNKSPGPDGFTGEFYPTFREELTPILLKLFQKIAEEGTLPNSFYEATITLIPKPEKDTTKKENYRPISLMNIDAKILNKILANRIQQHIKRIIHHDQVGFIPGMQGFFNIRKSINVIHHINKLKKKNHMIISIDAEKAFDKIQHPFLIKTLQKVGIEGTYLNIIKAIYDKPTANIILNGEKLKAFPLRSGTRQGCPLSPLLFNIVLEVLATAIREEKEIKGIQIGKEEVKLSLFADDMILYIENPKTATRKLLELINEYGKVAGYKINAQKSLAFLYTNDEKSEREIMETLPFTTATKRIKYLGINLPRETKDLYAENYKTLMKEIKDDTNRWRDIPCSWIGRINIVKMSILPKAIYRFNAIPIKLPMAFFTELEKSS</sequence>
<evidence type="ECO:0000259" key="2">
    <source>
        <dbReference type="PROSITE" id="PS50878"/>
    </source>
</evidence>
<protein>
    <recommendedName>
        <fullName evidence="1">RNA-directed DNA polymerase</fullName>
        <ecNumber evidence="1">2.7.7.49</ecNumber>
    </recommendedName>
</protein>
<dbReference type="EC" id="2.7.7.49" evidence="1"/>
<dbReference type="CDD" id="cd01650">
    <property type="entry name" value="RT_nLTR_like"/>
    <property type="match status" value="1"/>
</dbReference>
<dbReference type="InterPro" id="IPR036691">
    <property type="entry name" value="Endo/exonu/phosph_ase_sf"/>
</dbReference>
<proteinExistence type="predicted"/>